<feature type="coiled-coil region" evidence="1">
    <location>
        <begin position="78"/>
        <end position="138"/>
    </location>
</feature>
<protein>
    <submittedName>
        <fullName evidence="3">Uncharacterized protein</fullName>
    </submittedName>
</protein>
<evidence type="ECO:0000256" key="1">
    <source>
        <dbReference type="SAM" id="Coils"/>
    </source>
</evidence>
<dbReference type="AlphaFoldDB" id="A0AAW1QP02"/>
<feature type="region of interest" description="Disordered" evidence="2">
    <location>
        <begin position="478"/>
        <end position="519"/>
    </location>
</feature>
<dbReference type="EMBL" id="JALJOS010000029">
    <property type="protein sequence ID" value="KAK9822943.1"/>
    <property type="molecule type" value="Genomic_DNA"/>
</dbReference>
<feature type="region of interest" description="Disordered" evidence="2">
    <location>
        <begin position="645"/>
        <end position="679"/>
    </location>
</feature>
<feature type="region of interest" description="Disordered" evidence="2">
    <location>
        <begin position="691"/>
        <end position="715"/>
    </location>
</feature>
<feature type="region of interest" description="Disordered" evidence="2">
    <location>
        <begin position="275"/>
        <end position="307"/>
    </location>
</feature>
<keyword evidence="1" id="KW-0175">Coiled coil</keyword>
<proteinExistence type="predicted"/>
<reference evidence="3 4" key="1">
    <citation type="journal article" date="2024" name="Nat. Commun.">
        <title>Phylogenomics reveals the evolutionary origins of lichenization in chlorophyte algae.</title>
        <authorList>
            <person name="Puginier C."/>
            <person name="Libourel C."/>
            <person name="Otte J."/>
            <person name="Skaloud P."/>
            <person name="Haon M."/>
            <person name="Grisel S."/>
            <person name="Petersen M."/>
            <person name="Berrin J.G."/>
            <person name="Delaux P.M."/>
            <person name="Dal Grande F."/>
            <person name="Keller J."/>
        </authorList>
    </citation>
    <scope>NUCLEOTIDE SEQUENCE [LARGE SCALE GENOMIC DNA]</scope>
    <source>
        <strain evidence="3 4">SAG 2145</strain>
    </source>
</reference>
<sequence>MTATSRKTLKLPRLRTKSELLKSAPELGRLLGNLTAKDTLLLSPRDKANVLNALRQEVSPSKTAAFDADDPSEELTEEEELRMELESVKRERASLLQSLASLKADQGKSGRDLQSDDIRRLRKEMELKKDKVNELRQDTMRLEHLIGRLDVTSRDCRTLMPDGQPDQQARIKGLQAEMQVLEEELVETEARHRLYQLLAERTRREHDAMAQKVQGARELQTSCHEDHAALVGNMHSLRAGREDADRDLAHLRHMCSEVQHDWLRKLKDRRKEVRDLERRQEKEHAREEAKAAKQLQREASERERQTQVMAQEAAAQLQLQALQPKLEAMEAMWFRLHSISGAETPDDVVSHWEGLRAKEENMRELVRLAEVREGRARQSMADLLKSRSSLYEASTANTASLAAAQEAEAAEATSERLSSADNTANSLEGQIQEAIRSSDVSRKKFGRLRSVCIAAQQGLWALLGRLEVALSDSLSAGQGVARSPSRRFSRSGSSMAQKTKASGSESGASKGAGEDGQGNTIEDEAFFPALPRLVKEIAERLSRLQAIEACCVAAIARSVLIWTRSRKSSLGTSHQLAIFLYQLKDVAERLSRLVAIETRLVAAMAGPEAGSDAASEAPSGISSLASGFRRRTWAGPAWLEAIAQAGLPMPSTPPPARRRKGSQSKGSPIGGQSVSSHPDFSRILGYMGEEGEEAAAAEPDIKPAGAKGVPREETPWEDVPDRDYIKHRTMKVLRILLRGLRSLLMLLIFLADLP</sequence>
<keyword evidence="4" id="KW-1185">Reference proteome</keyword>
<comment type="caution">
    <text evidence="3">The sequence shown here is derived from an EMBL/GenBank/DDBJ whole genome shotgun (WGS) entry which is preliminary data.</text>
</comment>
<feature type="coiled-coil region" evidence="1">
    <location>
        <begin position="164"/>
        <end position="198"/>
    </location>
</feature>
<evidence type="ECO:0000313" key="4">
    <source>
        <dbReference type="Proteomes" id="UP001438707"/>
    </source>
</evidence>
<organism evidence="3 4">
    <name type="scientific">Apatococcus lobatus</name>
    <dbReference type="NCBI Taxonomy" id="904363"/>
    <lineage>
        <taxon>Eukaryota</taxon>
        <taxon>Viridiplantae</taxon>
        <taxon>Chlorophyta</taxon>
        <taxon>core chlorophytes</taxon>
        <taxon>Trebouxiophyceae</taxon>
        <taxon>Chlorellales</taxon>
        <taxon>Chlorellaceae</taxon>
        <taxon>Apatococcus</taxon>
    </lineage>
</organism>
<evidence type="ECO:0000256" key="2">
    <source>
        <dbReference type="SAM" id="MobiDB-lite"/>
    </source>
</evidence>
<feature type="compositionally biased region" description="Polar residues" evidence="2">
    <location>
        <begin position="663"/>
        <end position="678"/>
    </location>
</feature>
<gene>
    <name evidence="3" type="ORF">WJX74_007133</name>
</gene>
<accession>A0AAW1QP02</accession>
<evidence type="ECO:0000313" key="3">
    <source>
        <dbReference type="EMBL" id="KAK9822943.1"/>
    </source>
</evidence>
<name>A0AAW1QP02_9CHLO</name>
<feature type="compositionally biased region" description="Basic and acidic residues" evidence="2">
    <location>
        <begin position="275"/>
        <end position="305"/>
    </location>
</feature>
<feature type="compositionally biased region" description="Low complexity" evidence="2">
    <location>
        <begin position="490"/>
        <end position="511"/>
    </location>
</feature>
<dbReference type="Proteomes" id="UP001438707">
    <property type="component" value="Unassembled WGS sequence"/>
</dbReference>